<keyword evidence="2" id="KW-0813">Transport</keyword>
<dbReference type="Gene3D" id="1.20.1720.10">
    <property type="entry name" value="Multidrug resistance protein D"/>
    <property type="match status" value="1"/>
</dbReference>
<keyword evidence="3 7" id="KW-0812">Transmembrane</keyword>
<dbReference type="GO" id="GO:0005886">
    <property type="term" value="C:plasma membrane"/>
    <property type="evidence" value="ECO:0007669"/>
    <property type="project" value="TreeGrafter"/>
</dbReference>
<dbReference type="Proteomes" id="UP001149074">
    <property type="component" value="Unassembled WGS sequence"/>
</dbReference>
<dbReference type="OrthoDB" id="440553at2759"/>
<feature type="transmembrane region" description="Helical" evidence="7">
    <location>
        <begin position="120"/>
        <end position="138"/>
    </location>
</feature>
<keyword evidence="4 7" id="KW-1133">Transmembrane helix</keyword>
<dbReference type="GO" id="GO:0022857">
    <property type="term" value="F:transmembrane transporter activity"/>
    <property type="evidence" value="ECO:0007669"/>
    <property type="project" value="InterPro"/>
</dbReference>
<evidence type="ECO:0000313" key="9">
    <source>
        <dbReference type="EMBL" id="KAJ5109717.1"/>
    </source>
</evidence>
<evidence type="ECO:0000256" key="1">
    <source>
        <dbReference type="ARBA" id="ARBA00004141"/>
    </source>
</evidence>
<evidence type="ECO:0000256" key="6">
    <source>
        <dbReference type="SAM" id="MobiDB-lite"/>
    </source>
</evidence>
<evidence type="ECO:0000313" key="10">
    <source>
        <dbReference type="Proteomes" id="UP001149074"/>
    </source>
</evidence>
<feature type="transmembrane region" description="Helical" evidence="7">
    <location>
        <begin position="360"/>
        <end position="380"/>
    </location>
</feature>
<accession>A0A9W9G1T8</accession>
<dbReference type="PANTHER" id="PTHR23502:SF51">
    <property type="entry name" value="QUINIDINE RESISTANCE PROTEIN 1-RELATED"/>
    <property type="match status" value="1"/>
</dbReference>
<feature type="transmembrane region" description="Helical" evidence="7">
    <location>
        <begin position="506"/>
        <end position="530"/>
    </location>
</feature>
<evidence type="ECO:0000259" key="8">
    <source>
        <dbReference type="PROSITE" id="PS50850"/>
    </source>
</evidence>
<evidence type="ECO:0000256" key="2">
    <source>
        <dbReference type="ARBA" id="ARBA00022448"/>
    </source>
</evidence>
<evidence type="ECO:0000256" key="5">
    <source>
        <dbReference type="ARBA" id="ARBA00023136"/>
    </source>
</evidence>
<reference evidence="9" key="1">
    <citation type="submission" date="2022-11" db="EMBL/GenBank/DDBJ databases">
        <authorList>
            <person name="Petersen C."/>
        </authorList>
    </citation>
    <scope>NUCLEOTIDE SEQUENCE</scope>
    <source>
        <strain evidence="9">IBT 30761</strain>
    </source>
</reference>
<dbReference type="PROSITE" id="PS50850">
    <property type="entry name" value="MFS"/>
    <property type="match status" value="1"/>
</dbReference>
<feature type="transmembrane region" description="Helical" evidence="7">
    <location>
        <begin position="204"/>
        <end position="226"/>
    </location>
</feature>
<feature type="transmembrane region" description="Helical" evidence="7">
    <location>
        <begin position="415"/>
        <end position="434"/>
    </location>
</feature>
<dbReference type="AlphaFoldDB" id="A0A9W9G1T8"/>
<feature type="transmembrane region" description="Helical" evidence="7">
    <location>
        <begin position="316"/>
        <end position="340"/>
    </location>
</feature>
<feature type="region of interest" description="Disordered" evidence="6">
    <location>
        <begin position="1"/>
        <end position="25"/>
    </location>
</feature>
<name>A0A9W9G1T8_9EURO</name>
<dbReference type="PANTHER" id="PTHR23502">
    <property type="entry name" value="MAJOR FACILITATOR SUPERFAMILY"/>
    <property type="match status" value="1"/>
</dbReference>
<comment type="subcellular location">
    <subcellularLocation>
        <location evidence="1">Membrane</location>
        <topology evidence="1">Multi-pass membrane protein</topology>
    </subcellularLocation>
</comment>
<dbReference type="Pfam" id="PF07690">
    <property type="entry name" value="MFS_1"/>
    <property type="match status" value="1"/>
</dbReference>
<dbReference type="Gene3D" id="1.20.1250.20">
    <property type="entry name" value="MFS general substrate transporter like domains"/>
    <property type="match status" value="1"/>
</dbReference>
<feature type="transmembrane region" description="Helical" evidence="7">
    <location>
        <begin position="145"/>
        <end position="163"/>
    </location>
</feature>
<dbReference type="InterPro" id="IPR011701">
    <property type="entry name" value="MFS"/>
</dbReference>
<organism evidence="9 10">
    <name type="scientific">Penicillium argentinense</name>
    <dbReference type="NCBI Taxonomy" id="1131581"/>
    <lineage>
        <taxon>Eukaryota</taxon>
        <taxon>Fungi</taxon>
        <taxon>Dikarya</taxon>
        <taxon>Ascomycota</taxon>
        <taxon>Pezizomycotina</taxon>
        <taxon>Eurotiomycetes</taxon>
        <taxon>Eurotiomycetidae</taxon>
        <taxon>Eurotiales</taxon>
        <taxon>Aspergillaceae</taxon>
        <taxon>Penicillium</taxon>
    </lineage>
</organism>
<dbReference type="InterPro" id="IPR036259">
    <property type="entry name" value="MFS_trans_sf"/>
</dbReference>
<gene>
    <name evidence="9" type="ORF">N7532_002362</name>
</gene>
<keyword evidence="5 7" id="KW-0472">Membrane</keyword>
<feature type="transmembrane region" description="Helical" evidence="7">
    <location>
        <begin position="79"/>
        <end position="100"/>
    </location>
</feature>
<keyword evidence="10" id="KW-1185">Reference proteome</keyword>
<dbReference type="SUPFAM" id="SSF103473">
    <property type="entry name" value="MFS general substrate transporter"/>
    <property type="match status" value="1"/>
</dbReference>
<dbReference type="EMBL" id="JAPQKI010000003">
    <property type="protein sequence ID" value="KAJ5109717.1"/>
    <property type="molecule type" value="Genomic_DNA"/>
</dbReference>
<feature type="transmembrane region" description="Helical" evidence="7">
    <location>
        <begin position="232"/>
        <end position="254"/>
    </location>
</feature>
<feature type="domain" description="Major facilitator superfamily (MFS) profile" evidence="8">
    <location>
        <begin position="80"/>
        <end position="530"/>
    </location>
</feature>
<evidence type="ECO:0000256" key="4">
    <source>
        <dbReference type="ARBA" id="ARBA00022989"/>
    </source>
</evidence>
<dbReference type="FunFam" id="1.20.1720.10:FF:000009">
    <property type="entry name" value="MFS multidrug transporter"/>
    <property type="match status" value="1"/>
</dbReference>
<protein>
    <recommendedName>
        <fullName evidence="8">Major facilitator superfamily (MFS) profile domain-containing protein</fullName>
    </recommendedName>
</protein>
<reference evidence="9" key="2">
    <citation type="journal article" date="2023" name="IMA Fungus">
        <title>Comparative genomic study of the Penicillium genus elucidates a diverse pangenome and 15 lateral gene transfer events.</title>
        <authorList>
            <person name="Petersen C."/>
            <person name="Sorensen T."/>
            <person name="Nielsen M.R."/>
            <person name="Sondergaard T.E."/>
            <person name="Sorensen J.L."/>
            <person name="Fitzpatrick D.A."/>
            <person name="Frisvad J.C."/>
            <person name="Nielsen K.L."/>
        </authorList>
    </citation>
    <scope>NUCLEOTIDE SEQUENCE</scope>
    <source>
        <strain evidence="9">IBT 30761</strain>
    </source>
</reference>
<dbReference type="RefSeq" id="XP_056477828.1">
    <property type="nucleotide sequence ID" value="XM_056614856.1"/>
</dbReference>
<comment type="caution">
    <text evidence="9">The sequence shown here is derived from an EMBL/GenBank/DDBJ whole genome shotgun (WGS) entry which is preliminary data.</text>
</comment>
<proteinExistence type="predicted"/>
<evidence type="ECO:0000256" key="7">
    <source>
        <dbReference type="SAM" id="Phobius"/>
    </source>
</evidence>
<dbReference type="InterPro" id="IPR020846">
    <property type="entry name" value="MFS_dom"/>
</dbReference>
<evidence type="ECO:0000256" key="3">
    <source>
        <dbReference type="ARBA" id="ARBA00022692"/>
    </source>
</evidence>
<sequence>MSPYEEFPRFAEGPGDVPEMNADNGKYAAVEGTAPADVDKRVDTAPADNIGQTEAAVESTEAGGDQRDFSVFSVWQKRFIILVGSFAAFFSPLSSSIYFPALDTIHKELGVSTSKINLTVTTYLILQGFAPMLIAGFSDSAGRRPAYIICFTIYVTANLGLGLQNSYAALMVLRCLQSAGSSGTVALANGLVGDLITSSERGSYIAFASLGSMLGPSLSPIIGGLISQYLNWHWIFWFLLILSAIFAGGLIAFLPETCRKVVGDGSIPPPWPNLSISDWIRHRCRERNGSVSAEQILEARKNYAFRFPSPLPTLKVVVDFETGLILLTTGLMYAGFYAVMTGATTTFHEVYHFNNIQTGLMYIPIGAGGIFSAFTTGRLVDWNYRRHALRAGLPVKRNRHQDISQFNIERARLEIAIPAYLLSSVLMIGFGWVVGRNVSIAVPIILLFLNGWVLNACSQVLNALMVDIWPENPAAATAANNLMRCELGAAASAAINPMRMAMGWGWAYTTLGMICIVASPTLILMTRYGIVWRQRRLTKRREKTERKINEELELQ</sequence>
<dbReference type="GeneID" id="81353835"/>